<dbReference type="InterPro" id="IPR036736">
    <property type="entry name" value="ACP-like_sf"/>
</dbReference>
<evidence type="ECO:0000259" key="4">
    <source>
        <dbReference type="PROSITE" id="PS50075"/>
    </source>
</evidence>
<dbReference type="PROSITE" id="PS00455">
    <property type="entry name" value="AMP_BINDING"/>
    <property type="match status" value="1"/>
</dbReference>
<protein>
    <submittedName>
        <fullName evidence="5">Mixed type I polyketide synthase-non ribosomal peptide synthetase</fullName>
    </submittedName>
</protein>
<dbReference type="Gene3D" id="1.10.1200.10">
    <property type="entry name" value="ACP-like"/>
    <property type="match status" value="1"/>
</dbReference>
<dbReference type="GO" id="GO:0005737">
    <property type="term" value="C:cytoplasm"/>
    <property type="evidence" value="ECO:0007669"/>
    <property type="project" value="TreeGrafter"/>
</dbReference>
<evidence type="ECO:0000313" key="5">
    <source>
        <dbReference type="EMBL" id="CCH85858.1"/>
    </source>
</evidence>
<evidence type="ECO:0000256" key="2">
    <source>
        <dbReference type="ARBA" id="ARBA00022553"/>
    </source>
</evidence>
<dbReference type="GO" id="GO:0031177">
    <property type="term" value="F:phosphopantetheine binding"/>
    <property type="evidence" value="ECO:0007669"/>
    <property type="project" value="InterPro"/>
</dbReference>
<dbReference type="Pfam" id="PF13193">
    <property type="entry name" value="AMP-binding_C"/>
    <property type="match status" value="1"/>
</dbReference>
<dbReference type="eggNOG" id="COG1020">
    <property type="taxonomic scope" value="Bacteria"/>
</dbReference>
<reference evidence="5 6" key="1">
    <citation type="journal article" date="2012" name="J. Bacteriol.">
        <title>Genome Sequence of Radiation-Resistant Modestobacter marinus Strain BC501, a Representative Actinobacterium That Thrives on Calcareous Stone Surfaces.</title>
        <authorList>
            <person name="Normand P."/>
            <person name="Gury J."/>
            <person name="Pujic P."/>
            <person name="Chouaia B."/>
            <person name="Crotti E."/>
            <person name="Brusetti L."/>
            <person name="Daffonchio D."/>
            <person name="Vacherie B."/>
            <person name="Barbe V."/>
            <person name="Medigue C."/>
            <person name="Calteau A."/>
            <person name="Ghodhbane-Gtari F."/>
            <person name="Essoussi I."/>
            <person name="Nouioui I."/>
            <person name="Abbassi-Ghozzi I."/>
            <person name="Gtari M."/>
        </authorList>
    </citation>
    <scope>NUCLEOTIDE SEQUENCE [LARGE SCALE GENOMIC DNA]</scope>
    <source>
        <strain evidence="6">BC 501</strain>
    </source>
</reference>
<organism evidence="5 6">
    <name type="scientific">Modestobacter italicus (strain DSM 44449 / CECT 9708 / BC 501)</name>
    <dbReference type="NCBI Taxonomy" id="2732864"/>
    <lineage>
        <taxon>Bacteria</taxon>
        <taxon>Bacillati</taxon>
        <taxon>Actinomycetota</taxon>
        <taxon>Actinomycetes</taxon>
        <taxon>Geodermatophilales</taxon>
        <taxon>Geodermatophilaceae</taxon>
        <taxon>Modestobacter</taxon>
    </lineage>
</organism>
<dbReference type="PANTHER" id="PTHR45527:SF1">
    <property type="entry name" value="FATTY ACID SYNTHASE"/>
    <property type="match status" value="1"/>
</dbReference>
<dbReference type="EMBL" id="FO203431">
    <property type="protein sequence ID" value="CCH85858.1"/>
    <property type="molecule type" value="Genomic_DNA"/>
</dbReference>
<dbReference type="PATRIC" id="fig|477641.3.peg.376"/>
<dbReference type="GO" id="GO:0043041">
    <property type="term" value="P:amino acid activation for nonribosomal peptide biosynthetic process"/>
    <property type="evidence" value="ECO:0007669"/>
    <property type="project" value="TreeGrafter"/>
</dbReference>
<dbReference type="Gene3D" id="3.30.300.30">
    <property type="match status" value="1"/>
</dbReference>
<proteinExistence type="predicted"/>
<dbReference type="SMART" id="SM01294">
    <property type="entry name" value="PKS_PP_betabranch"/>
    <property type="match status" value="1"/>
</dbReference>
<keyword evidence="6" id="KW-1185">Reference proteome</keyword>
<dbReference type="Gene3D" id="3.40.50.12780">
    <property type="entry name" value="N-terminal domain of ligase-like"/>
    <property type="match status" value="1"/>
</dbReference>
<dbReference type="OMA" id="PADITWW"/>
<gene>
    <name evidence="5" type="ordered locus">MODMU_0400</name>
</gene>
<dbReference type="Proteomes" id="UP000006461">
    <property type="component" value="Chromosome"/>
</dbReference>
<name>I4ER45_MODI5</name>
<dbReference type="PANTHER" id="PTHR45527">
    <property type="entry name" value="NONRIBOSOMAL PEPTIDE SYNTHETASE"/>
    <property type="match status" value="1"/>
</dbReference>
<dbReference type="HOGENOM" id="CLU_000022_2_12_11"/>
<dbReference type="InterPro" id="IPR000873">
    <property type="entry name" value="AMP-dep_synth/lig_dom"/>
</dbReference>
<dbReference type="InterPro" id="IPR042099">
    <property type="entry name" value="ANL_N_sf"/>
</dbReference>
<dbReference type="STRING" id="477641.MODMU_0400"/>
<dbReference type="SUPFAM" id="SSF56801">
    <property type="entry name" value="Acetyl-CoA synthetase-like"/>
    <property type="match status" value="1"/>
</dbReference>
<feature type="domain" description="Carrier" evidence="4">
    <location>
        <begin position="534"/>
        <end position="609"/>
    </location>
</feature>
<keyword evidence="2" id="KW-0597">Phosphoprotein</keyword>
<dbReference type="InterPro" id="IPR020806">
    <property type="entry name" value="PKS_PP-bd"/>
</dbReference>
<dbReference type="SMART" id="SM00823">
    <property type="entry name" value="PKS_PP"/>
    <property type="match status" value="1"/>
</dbReference>
<accession>I4ER45</accession>
<dbReference type="InterPro" id="IPR009081">
    <property type="entry name" value="PP-bd_ACP"/>
</dbReference>
<dbReference type="KEGG" id="mmar:MODMU_0400"/>
<feature type="region of interest" description="Disordered" evidence="3">
    <location>
        <begin position="1"/>
        <end position="26"/>
    </location>
</feature>
<dbReference type="GO" id="GO:0044550">
    <property type="term" value="P:secondary metabolite biosynthetic process"/>
    <property type="evidence" value="ECO:0007669"/>
    <property type="project" value="TreeGrafter"/>
</dbReference>
<evidence type="ECO:0000313" key="6">
    <source>
        <dbReference type="Proteomes" id="UP000006461"/>
    </source>
</evidence>
<dbReference type="InterPro" id="IPR045851">
    <property type="entry name" value="AMP-bd_C_sf"/>
</dbReference>
<dbReference type="Pfam" id="PF00550">
    <property type="entry name" value="PP-binding"/>
    <property type="match status" value="1"/>
</dbReference>
<dbReference type="PROSITE" id="PS50075">
    <property type="entry name" value="CARRIER"/>
    <property type="match status" value="1"/>
</dbReference>
<dbReference type="Pfam" id="PF00501">
    <property type="entry name" value="AMP-binding"/>
    <property type="match status" value="1"/>
</dbReference>
<sequence length="630" mass="66756">MSVLPKTDGAPPSDAESGVPPLEVPGPHRNVLDRLAELARAVPDQLAVSGEDEQLTYAELHQRVLLLRAELTALVPADPAARRPIGLMAEQNAATVAAYLAVVTSGAPCVILDVVLPAPRLAQIVELAGATAVLADEERRAAAAALPGITEVRGLLPTTTTAETPGHELGLADPATIIYTSGTTGVPKGVVYSQQTALACACTGAAGWLLRPRDRIALIVPTAYAGGQILIFTALLNGATVLVRDPRLHGAADLARWVVASRLETMLSSPALLRALDAALPVGEVLSTVRVVVTSAEKLYGRDVTSFRRHLRPDATFVNVMGTSETDSISTFQVRGGDPAPEGALPAGSPVPLREYEVLDEADQPVPPGEVGLLAVTSATISVGYWRNPEATAQRYQRLPDGRTRYRTGDRARVDADGVLDVLGRADDAVKIRGYLVEPGEVETALRALPDVRTAVVRALPGADGLPRLVAWVVPQDGRPAPTPAGLRAAVSRTLPDWMVPRDVVLLPELPMTERGKVDVPALPPVPDRPELQRAATRDEVVLDEIWSAILELDEVGRDEGFTALGGDSLAVEEMLAEVHEHFGVSLTAADLTAHPTLQEFAALLSPDARAGREARPGVLGRLRKRLLTR</sequence>
<dbReference type="OrthoDB" id="3802848at2"/>
<dbReference type="SUPFAM" id="SSF47336">
    <property type="entry name" value="ACP-like"/>
    <property type="match status" value="1"/>
</dbReference>
<dbReference type="AlphaFoldDB" id="I4ER45"/>
<evidence type="ECO:0000256" key="3">
    <source>
        <dbReference type="SAM" id="MobiDB-lite"/>
    </source>
</evidence>
<dbReference type="InterPro" id="IPR025110">
    <property type="entry name" value="AMP-bd_C"/>
</dbReference>
<evidence type="ECO:0000256" key="1">
    <source>
        <dbReference type="ARBA" id="ARBA00022450"/>
    </source>
</evidence>
<keyword evidence="1" id="KW-0596">Phosphopantetheine</keyword>
<dbReference type="InterPro" id="IPR020845">
    <property type="entry name" value="AMP-binding_CS"/>
</dbReference>